<proteinExistence type="predicted"/>
<accession>A0A367F884</accession>
<evidence type="ECO:0000313" key="2">
    <source>
        <dbReference type="Proteomes" id="UP000253094"/>
    </source>
</evidence>
<organism evidence="1 2">
    <name type="scientific">Sphaerisporangium album</name>
    <dbReference type="NCBI Taxonomy" id="509200"/>
    <lineage>
        <taxon>Bacteria</taxon>
        <taxon>Bacillati</taxon>
        <taxon>Actinomycetota</taxon>
        <taxon>Actinomycetes</taxon>
        <taxon>Streptosporangiales</taxon>
        <taxon>Streptosporangiaceae</taxon>
        <taxon>Sphaerisporangium</taxon>
    </lineage>
</organism>
<reference evidence="1 2" key="1">
    <citation type="submission" date="2018-06" db="EMBL/GenBank/DDBJ databases">
        <title>Sphaerisporangium craniellae sp. nov., isolated from a marine sponge in the South China Sea.</title>
        <authorList>
            <person name="Li L."/>
        </authorList>
    </citation>
    <scope>NUCLEOTIDE SEQUENCE [LARGE SCALE GENOMIC DNA]</scope>
    <source>
        <strain evidence="1 2">CCTCC AA 208026</strain>
    </source>
</reference>
<dbReference type="RefSeq" id="WP_114032148.1">
    <property type="nucleotide sequence ID" value="NZ_QOIL01000019.1"/>
</dbReference>
<name>A0A367F884_9ACTN</name>
<dbReference type="EMBL" id="QOIL01000019">
    <property type="protein sequence ID" value="RCG26576.1"/>
    <property type="molecule type" value="Genomic_DNA"/>
</dbReference>
<keyword evidence="2" id="KW-1185">Reference proteome</keyword>
<comment type="caution">
    <text evidence="1">The sequence shown here is derived from an EMBL/GenBank/DDBJ whole genome shotgun (WGS) entry which is preliminary data.</text>
</comment>
<dbReference type="Proteomes" id="UP000253094">
    <property type="component" value="Unassembled WGS sequence"/>
</dbReference>
<gene>
    <name evidence="1" type="ORF">DQ384_29550</name>
</gene>
<evidence type="ECO:0000313" key="1">
    <source>
        <dbReference type="EMBL" id="RCG26576.1"/>
    </source>
</evidence>
<dbReference type="AlphaFoldDB" id="A0A367F884"/>
<sequence length="85" mass="8868">MRSLFGRGEGAPARLDLHQRPETLHFAVEIPEGSGGTFTKALRGLPDPLAGTIGPDRRVPITDLATRMATALGVPSLGPGPSPSR</sequence>
<protein>
    <submittedName>
        <fullName evidence="1">Uncharacterized protein</fullName>
    </submittedName>
</protein>